<protein>
    <submittedName>
        <fullName evidence="1">G9a isoform b</fullName>
    </submittedName>
</protein>
<reference evidence="1" key="1">
    <citation type="submission" date="2022-04" db="EMBL/GenBank/DDBJ databases">
        <title>Chromosome-scale genome assembly of Holotrichia oblita Faldermann.</title>
        <authorList>
            <person name="Rongchong L."/>
        </authorList>
    </citation>
    <scope>NUCLEOTIDE SEQUENCE</scope>
    <source>
        <strain evidence="1">81SQS9</strain>
    </source>
</reference>
<dbReference type="EMBL" id="CM043020">
    <property type="protein sequence ID" value="KAI4459833.1"/>
    <property type="molecule type" value="Genomic_DNA"/>
</dbReference>
<comment type="caution">
    <text evidence="1">The sequence shown here is derived from an EMBL/GenBank/DDBJ whole genome shotgun (WGS) entry which is preliminary data.</text>
</comment>
<dbReference type="Proteomes" id="UP001056778">
    <property type="component" value="Chromosome 6"/>
</dbReference>
<name>A0ACB9SZ88_HOLOL</name>
<evidence type="ECO:0000313" key="1">
    <source>
        <dbReference type="EMBL" id="KAI4459833.1"/>
    </source>
</evidence>
<gene>
    <name evidence="1" type="ORF">MML48_6g00003237</name>
</gene>
<proteinExistence type="predicted"/>
<accession>A0ACB9SZ88</accession>
<sequence>MDSEVVGADTDESNTFITKLIVEMKNTFNKTEKKLISPESESTTDTKTPASPEVTEHMNETNLDNMVVESSNNEIQSVPDEVISQENNEEVNIDAVPEEAVNSAEITEEENKSDNKPRLVMHFRKPLNSAAGKAKGITNNVKSHKSLRNKIQETQLKRSARRRISRDGESVLQSAIARKEKSYNEAAKPQRLTRQLKLTPKILENLSQNQLKEKSKNKSTKAAEKQSTENDVNVNMIQTNVQMAVDEKNKKHKLKTANSEKQTKRTNKRLKSNQSDSKDSDNDQNVIIKDSEINEYDKNDLKIAGVIVEERRRSQRKSTSRYKEEEISNVEDAEAQEASIAEEESMYPAHPECSSVGAELIASKLCLCTKPSQIYSSENDKELFCTAVDSVGDKLVGCNNLVENKERPMFRMSTRVPYGIYCEVHRNRMIRHNCCPTCGVFCTQGRFVECELKHHYHRNCQIVVGDVQCCPHCGRMTPEHDVIITMYSTNRPVFLTKQRIFHPPAKITFPSKNNYDVKRSESPLLPPNMIEIPSESNALYDNCDIAIIFDVIKQKDYKSFANILGSKSVSMISTVTDNENVNVIHYCAKHGHLPAMHMLLVAGIELDLLDKDQNTPLMVAVLSFKNDIVKYLIKAGANISFKGTDGMTALHLAAEWGNLESCELLVEAATNKQEYINCADDGGWTALVWACEHNHLNIVKYLLRKGADPSLRDLKQNIALHWAAFSGCQENVELLLNYGTDVNVVNAQGDTPFDISNGKEINPIQCINVLDSEAKPINFVYVTDYCVTSDINIDNKITSLHSCTCGDNCTVTDCSCVRNSLTNWYDEDGRLVPHFDFADAPLIFECNQMCSCNALTCNNRVVQRGLMQRFQLFRIEKKGWGIKTLNAIVKGSFVCEYIGEIVNDVDADQREDDSYFFGLDSHEESFSIDARKYGNFGRFLNHSCSPNLTPIKVFTNHQDLRFPRIALFANRDILAEEELCFDYGEKFWSVKSKLFQCACGSSNCTYSKEILEEIIDEQVSSKD</sequence>
<organism evidence="1 2">
    <name type="scientific">Holotrichia oblita</name>
    <name type="common">Chafer beetle</name>
    <dbReference type="NCBI Taxonomy" id="644536"/>
    <lineage>
        <taxon>Eukaryota</taxon>
        <taxon>Metazoa</taxon>
        <taxon>Ecdysozoa</taxon>
        <taxon>Arthropoda</taxon>
        <taxon>Hexapoda</taxon>
        <taxon>Insecta</taxon>
        <taxon>Pterygota</taxon>
        <taxon>Neoptera</taxon>
        <taxon>Endopterygota</taxon>
        <taxon>Coleoptera</taxon>
        <taxon>Polyphaga</taxon>
        <taxon>Scarabaeiformia</taxon>
        <taxon>Scarabaeidae</taxon>
        <taxon>Melolonthinae</taxon>
        <taxon>Holotrichia</taxon>
    </lineage>
</organism>
<evidence type="ECO:0000313" key="2">
    <source>
        <dbReference type="Proteomes" id="UP001056778"/>
    </source>
</evidence>
<keyword evidence="2" id="KW-1185">Reference proteome</keyword>